<dbReference type="EMBL" id="AP010968">
    <property type="protein sequence ID" value="BAJ29296.1"/>
    <property type="molecule type" value="Genomic_DNA"/>
</dbReference>
<dbReference type="eggNOG" id="COG5635">
    <property type="taxonomic scope" value="Bacteria"/>
</dbReference>
<dbReference type="InterPro" id="IPR003615">
    <property type="entry name" value="HNH_nuc"/>
</dbReference>
<evidence type="ECO:0008006" key="3">
    <source>
        <dbReference type="Google" id="ProtNLM"/>
    </source>
</evidence>
<dbReference type="HOGENOM" id="CLU_1089579_0_0_11"/>
<accession>E4NDL5</accession>
<organism evidence="1 2">
    <name type="scientific">Kitasatospora setae (strain ATCC 33774 / DSM 43861 / JCM 3304 / KCC A-0304 / NBRC 14216 / KM-6054)</name>
    <name type="common">Streptomyces setae</name>
    <dbReference type="NCBI Taxonomy" id="452652"/>
    <lineage>
        <taxon>Bacteria</taxon>
        <taxon>Bacillati</taxon>
        <taxon>Actinomycetota</taxon>
        <taxon>Actinomycetes</taxon>
        <taxon>Kitasatosporales</taxon>
        <taxon>Streptomycetaceae</taxon>
        <taxon>Kitasatospora</taxon>
    </lineage>
</organism>
<proteinExistence type="predicted"/>
<reference evidence="1 2" key="1">
    <citation type="journal article" date="2010" name="DNA Res.">
        <title>Genome sequence of Kitasatospora setae NBRC 14216T: an evolutionary snapshot of the family Streptomycetaceae.</title>
        <authorList>
            <person name="Ichikawa N."/>
            <person name="Oguchi A."/>
            <person name="Ikeda H."/>
            <person name="Ishikawa J."/>
            <person name="Kitani S."/>
            <person name="Watanabe Y."/>
            <person name="Nakamura S."/>
            <person name="Katano Y."/>
            <person name="Kishi E."/>
            <person name="Sasagawa M."/>
            <person name="Ankai A."/>
            <person name="Fukui S."/>
            <person name="Hashimoto Y."/>
            <person name="Kamata S."/>
            <person name="Otoguro M."/>
            <person name="Tanikawa S."/>
            <person name="Nihira T."/>
            <person name="Horinouchi S."/>
            <person name="Ohnishi Y."/>
            <person name="Hayakawa M."/>
            <person name="Kuzuyama T."/>
            <person name="Arisawa A."/>
            <person name="Nomoto F."/>
            <person name="Miura H."/>
            <person name="Takahashi Y."/>
            <person name="Fujita N."/>
        </authorList>
    </citation>
    <scope>NUCLEOTIDE SEQUENCE [LARGE SCALE GENOMIC DNA]</scope>
    <source>
        <strain evidence="2">ATCC 33774 / DSM 43861 / JCM 3304 / KCC A-0304 / NBRC 14216 / KM-6054</strain>
    </source>
</reference>
<dbReference type="STRING" id="452652.KSE_34890"/>
<keyword evidence="2" id="KW-1185">Reference proteome</keyword>
<dbReference type="KEGG" id="ksk:KSE_34890"/>
<sequence length="237" mass="25683">MDRKPRRSYGNATLAGLMTLARGCCYAPECDIPTIRMINAIPVFNLEIAHIRAFEEGGKRYDPTWSIEERNSFANLILLCSAHHKVVDGANSDKYPISVLEKWKAAREADGLDALAGLSNVTESKLSEMIATAQSELLDRVGPALEEFGKTAPELAALLKLLLAELADPRVHGFGLPEELVRMLYSSSRTFAGLEGTAKELTVAANRLGNIEGLAIKLKQAANAANTAASRLADARY</sequence>
<dbReference type="AlphaFoldDB" id="E4NDL5"/>
<protein>
    <recommendedName>
        <fullName evidence="3">HNH nuclease domain-containing protein</fullName>
    </recommendedName>
</protein>
<dbReference type="PATRIC" id="fig|452652.3.peg.3494"/>
<evidence type="ECO:0000313" key="1">
    <source>
        <dbReference type="EMBL" id="BAJ29296.1"/>
    </source>
</evidence>
<gene>
    <name evidence="1" type="ordered locus">KSE_34890</name>
</gene>
<dbReference type="CDD" id="cd00085">
    <property type="entry name" value="HNHc"/>
    <property type="match status" value="1"/>
</dbReference>
<name>E4NDL5_KITSK</name>
<evidence type="ECO:0000313" key="2">
    <source>
        <dbReference type="Proteomes" id="UP000007076"/>
    </source>
</evidence>
<dbReference type="Proteomes" id="UP000007076">
    <property type="component" value="Chromosome"/>
</dbReference>